<sequence length="403" mass="42670">MTNDVAKIRSHAKFIKAAEVLTSEHDRFVEEIVTLTEIPAPPFKEAVRAAAYEKMFHALGLQDVGLDEIGNVTGLRRGTGNGALVVASSHLDTVFPEGTDVTVRREGTKLMAPGVGDDTRGLAALLAFIRALDEAGIETEQDILFVGDVGEEGKGDLRGIRHLFTHGVYKDRIGAFFTFDGIEPDELTVGAVGSYRYRITFTGPGGHSLADFGTVNPAYALGHFLVGMSQLNVPKAPRTTFCASVLQGGTSVNAIPEAIWIEVDLRSEDADVLAQLDADVLNLIETAVVAENTRGTASSGKITADAEKIGNRPAGKTDRNADIVKLCESALETFDFKPVLGASSTDANIPMSLGIPAVKFGHGGSGGNAHRLDEWIDVEPTQSLRGLKAGLLALIATAGFSES</sequence>
<dbReference type="Pfam" id="PF07687">
    <property type="entry name" value="M20_dimer"/>
    <property type="match status" value="1"/>
</dbReference>
<dbReference type="InterPro" id="IPR011650">
    <property type="entry name" value="Peptidase_M20_dimer"/>
</dbReference>
<keyword evidence="1" id="KW-0479">Metal-binding</keyword>
<gene>
    <name evidence="4" type="ORF">J0X15_03720</name>
</gene>
<name>A0A939EKK7_9HYPH</name>
<reference evidence="4" key="1">
    <citation type="submission" date="2021-03" db="EMBL/GenBank/DDBJ databases">
        <title>Roseibium sp. CAU 1637 isolated from Incheon.</title>
        <authorList>
            <person name="Kim W."/>
        </authorList>
    </citation>
    <scope>NUCLEOTIDE SEQUENCE</scope>
    <source>
        <strain evidence="4">CAU 1637</strain>
    </source>
</reference>
<protein>
    <submittedName>
        <fullName evidence="4">M20/M25/M40 family metallo-hydrolase</fullName>
    </submittedName>
</protein>
<accession>A0A939EKK7</accession>
<dbReference type="Gene3D" id="3.40.630.10">
    <property type="entry name" value="Zn peptidases"/>
    <property type="match status" value="1"/>
</dbReference>
<dbReference type="InterPro" id="IPR002933">
    <property type="entry name" value="Peptidase_M20"/>
</dbReference>
<dbReference type="GO" id="GO:0046872">
    <property type="term" value="F:metal ion binding"/>
    <property type="evidence" value="ECO:0007669"/>
    <property type="project" value="UniProtKB-KW"/>
</dbReference>
<dbReference type="InterPro" id="IPR036264">
    <property type="entry name" value="Bact_exopeptidase_dim_dom"/>
</dbReference>
<keyword evidence="5" id="KW-1185">Reference proteome</keyword>
<dbReference type="InterPro" id="IPR050072">
    <property type="entry name" value="Peptidase_M20A"/>
</dbReference>
<organism evidence="4 5">
    <name type="scientific">Roseibium limicola</name>
    <dbReference type="NCBI Taxonomy" id="2816037"/>
    <lineage>
        <taxon>Bacteria</taxon>
        <taxon>Pseudomonadati</taxon>
        <taxon>Pseudomonadota</taxon>
        <taxon>Alphaproteobacteria</taxon>
        <taxon>Hyphomicrobiales</taxon>
        <taxon>Stappiaceae</taxon>
        <taxon>Roseibium</taxon>
    </lineage>
</organism>
<comment type="caution">
    <text evidence="4">The sequence shown here is derived from an EMBL/GenBank/DDBJ whole genome shotgun (WGS) entry which is preliminary data.</text>
</comment>
<evidence type="ECO:0000256" key="2">
    <source>
        <dbReference type="ARBA" id="ARBA00022801"/>
    </source>
</evidence>
<dbReference type="EMBL" id="JAFLNF010000002">
    <property type="protein sequence ID" value="MBO0344321.1"/>
    <property type="molecule type" value="Genomic_DNA"/>
</dbReference>
<evidence type="ECO:0000313" key="5">
    <source>
        <dbReference type="Proteomes" id="UP000664779"/>
    </source>
</evidence>
<dbReference type="AlphaFoldDB" id="A0A939EKK7"/>
<dbReference type="RefSeq" id="WP_206938334.1">
    <property type="nucleotide sequence ID" value="NZ_JAFLNF010000002.1"/>
</dbReference>
<dbReference type="SUPFAM" id="SSF55031">
    <property type="entry name" value="Bacterial exopeptidase dimerisation domain"/>
    <property type="match status" value="1"/>
</dbReference>
<dbReference type="GO" id="GO:0016787">
    <property type="term" value="F:hydrolase activity"/>
    <property type="evidence" value="ECO:0007669"/>
    <property type="project" value="UniProtKB-KW"/>
</dbReference>
<dbReference type="PANTHER" id="PTHR43808">
    <property type="entry name" value="ACETYLORNITHINE DEACETYLASE"/>
    <property type="match status" value="1"/>
</dbReference>
<dbReference type="Proteomes" id="UP000664779">
    <property type="component" value="Unassembled WGS sequence"/>
</dbReference>
<dbReference type="Pfam" id="PF01546">
    <property type="entry name" value="Peptidase_M20"/>
    <property type="match status" value="1"/>
</dbReference>
<feature type="domain" description="Peptidase M20 dimerisation" evidence="3">
    <location>
        <begin position="190"/>
        <end position="287"/>
    </location>
</feature>
<dbReference type="Gene3D" id="3.30.70.360">
    <property type="match status" value="1"/>
</dbReference>
<proteinExistence type="predicted"/>
<dbReference type="SUPFAM" id="SSF53187">
    <property type="entry name" value="Zn-dependent exopeptidases"/>
    <property type="match status" value="1"/>
</dbReference>
<dbReference type="PANTHER" id="PTHR43808:SF17">
    <property type="entry name" value="PEPTIDASE M20"/>
    <property type="match status" value="1"/>
</dbReference>
<evidence type="ECO:0000259" key="3">
    <source>
        <dbReference type="Pfam" id="PF07687"/>
    </source>
</evidence>
<evidence type="ECO:0000256" key="1">
    <source>
        <dbReference type="ARBA" id="ARBA00022723"/>
    </source>
</evidence>
<keyword evidence="2" id="KW-0378">Hydrolase</keyword>
<evidence type="ECO:0000313" key="4">
    <source>
        <dbReference type="EMBL" id="MBO0344321.1"/>
    </source>
</evidence>